<comment type="caution">
    <text evidence="1">The sequence shown here is derived from an EMBL/GenBank/DDBJ whole genome shotgun (WGS) entry which is preliminary data.</text>
</comment>
<sequence length="144" mass="17252">MWKIIVLTLFLYVINPGFSNAESIVWKDECIGYYQLHLPDDIEVGLYPVERIYTENTIGIDAIFGYYYRLRNMGKNVSGRYSGFYYENYRLMVSKDDLISLNEYKIKLEEKLLRHSHNYIVKNYPPNSFFVSYEKTHSLIFRTR</sequence>
<accession>A0ABN8T6T4</accession>
<name>A0ABN8T6T4_9ENTR</name>
<evidence type="ECO:0000313" key="2">
    <source>
        <dbReference type="Proteomes" id="UP001152651"/>
    </source>
</evidence>
<evidence type="ECO:0000313" key="1">
    <source>
        <dbReference type="EMBL" id="CAH6635955.1"/>
    </source>
</evidence>
<organism evidence="1 2">
    <name type="scientific">Pseudocitrobacter vendiensis</name>
    <dbReference type="NCBI Taxonomy" id="2488306"/>
    <lineage>
        <taxon>Bacteria</taxon>
        <taxon>Pseudomonadati</taxon>
        <taxon>Pseudomonadota</taxon>
        <taxon>Gammaproteobacteria</taxon>
        <taxon>Enterobacterales</taxon>
        <taxon>Enterobacteriaceae</taxon>
        <taxon>Pseudocitrobacter</taxon>
    </lineage>
</organism>
<protein>
    <submittedName>
        <fullName evidence="1">Uncharacterized protein</fullName>
    </submittedName>
</protein>
<gene>
    <name evidence="1" type="ORF">FBBNIHIM_03890</name>
</gene>
<proteinExistence type="predicted"/>
<dbReference type="RefSeq" id="WP_253897015.1">
    <property type="nucleotide sequence ID" value="NZ_CALSBS010000002.1"/>
</dbReference>
<dbReference type="Proteomes" id="UP001152651">
    <property type="component" value="Unassembled WGS sequence"/>
</dbReference>
<dbReference type="EMBL" id="CALSBS010000002">
    <property type="protein sequence ID" value="CAH6635955.1"/>
    <property type="molecule type" value="Genomic_DNA"/>
</dbReference>
<reference evidence="1" key="1">
    <citation type="submission" date="2022-05" db="EMBL/GenBank/DDBJ databases">
        <authorList>
            <person name="Blom J."/>
        </authorList>
    </citation>
    <scope>NUCLEOTIDE SEQUENCE</scope>
    <source>
        <strain evidence="1">Type strain: CPO20170097</strain>
    </source>
</reference>
<keyword evidence="2" id="KW-1185">Reference proteome</keyword>